<sequence length="40" mass="4594">MRSHTPKPNFSILMNRCKGTSIRTICNPKNTTISSFNFSY</sequence>
<evidence type="ECO:0000313" key="1">
    <source>
        <dbReference type="EMBL" id="NDV41070.1"/>
    </source>
</evidence>
<protein>
    <submittedName>
        <fullName evidence="1">Uncharacterized protein</fullName>
    </submittedName>
</protein>
<proteinExistence type="predicted"/>
<dbReference type="EMBL" id="GIBP01012101">
    <property type="protein sequence ID" value="NDV41070.1"/>
    <property type="molecule type" value="Transcribed_RNA"/>
</dbReference>
<reference evidence="1" key="1">
    <citation type="journal article" date="2020" name="J. Eukaryot. Microbiol.">
        <title>De novo Sequencing, Assembly and Annotation of the Transcriptome for the Free-Living Testate Amoeba Arcella intermedia.</title>
        <authorList>
            <person name="Ribeiro G.M."/>
            <person name="Porfirio-Sousa A.L."/>
            <person name="Maurer-Alcala X.X."/>
            <person name="Katz L.A."/>
            <person name="Lahr D.J.G."/>
        </authorList>
    </citation>
    <scope>NUCLEOTIDE SEQUENCE</scope>
</reference>
<name>A0A6B2LVX8_9EUKA</name>
<organism evidence="1">
    <name type="scientific">Arcella intermedia</name>
    <dbReference type="NCBI Taxonomy" id="1963864"/>
    <lineage>
        <taxon>Eukaryota</taxon>
        <taxon>Amoebozoa</taxon>
        <taxon>Tubulinea</taxon>
        <taxon>Elardia</taxon>
        <taxon>Arcellinida</taxon>
        <taxon>Sphaerothecina</taxon>
        <taxon>Arcellidae</taxon>
        <taxon>Arcella</taxon>
    </lineage>
</organism>
<dbReference type="AlphaFoldDB" id="A0A6B2LVX8"/>
<accession>A0A6B2LVX8</accession>